<gene>
    <name evidence="5" type="ORF">SAMN04488508_101525</name>
</gene>
<feature type="domain" description="HTH marR-type" evidence="4">
    <location>
        <begin position="7"/>
        <end position="141"/>
    </location>
</feature>
<evidence type="ECO:0000256" key="1">
    <source>
        <dbReference type="ARBA" id="ARBA00023015"/>
    </source>
</evidence>
<evidence type="ECO:0000313" key="6">
    <source>
        <dbReference type="Proteomes" id="UP000184432"/>
    </source>
</evidence>
<sequence>MSIEIPTQVVFYKIERAIKEYRKYAQKRISETVSDITVDQGLILLFLKHYPELSQKEIAALVFKDNASMTRMIDLMVKKQYLVRSTHSEDRRRYNIEITTKGKKILEKLPPVIMKNRTTALEGITEEEIDQVEKILDKIITNCTTNQ</sequence>
<keyword evidence="2" id="KW-0238">DNA-binding</keyword>
<dbReference type="PANTHER" id="PTHR42756:SF1">
    <property type="entry name" value="TRANSCRIPTIONAL REPRESSOR OF EMRAB OPERON"/>
    <property type="match status" value="1"/>
</dbReference>
<dbReference type="SUPFAM" id="SSF46785">
    <property type="entry name" value="Winged helix' DNA-binding domain"/>
    <property type="match status" value="1"/>
</dbReference>
<dbReference type="AlphaFoldDB" id="A0A1M6AX56"/>
<evidence type="ECO:0000256" key="3">
    <source>
        <dbReference type="ARBA" id="ARBA00023163"/>
    </source>
</evidence>
<dbReference type="SMART" id="SM00347">
    <property type="entry name" value="HTH_MARR"/>
    <property type="match status" value="1"/>
</dbReference>
<name>A0A1M6AX56_9FLAO</name>
<dbReference type="PRINTS" id="PR00598">
    <property type="entry name" value="HTHMARR"/>
</dbReference>
<evidence type="ECO:0000259" key="4">
    <source>
        <dbReference type="PROSITE" id="PS50995"/>
    </source>
</evidence>
<organism evidence="5 6">
    <name type="scientific">Aquimarina spongiae</name>
    <dbReference type="NCBI Taxonomy" id="570521"/>
    <lineage>
        <taxon>Bacteria</taxon>
        <taxon>Pseudomonadati</taxon>
        <taxon>Bacteroidota</taxon>
        <taxon>Flavobacteriia</taxon>
        <taxon>Flavobacteriales</taxon>
        <taxon>Flavobacteriaceae</taxon>
        <taxon>Aquimarina</taxon>
    </lineage>
</organism>
<dbReference type="PROSITE" id="PS50995">
    <property type="entry name" value="HTH_MARR_2"/>
    <property type="match status" value="1"/>
</dbReference>
<keyword evidence="6" id="KW-1185">Reference proteome</keyword>
<dbReference type="Pfam" id="PF01047">
    <property type="entry name" value="MarR"/>
    <property type="match status" value="1"/>
</dbReference>
<evidence type="ECO:0000256" key="2">
    <source>
        <dbReference type="ARBA" id="ARBA00023125"/>
    </source>
</evidence>
<proteinExistence type="predicted"/>
<protein>
    <submittedName>
        <fullName evidence="5">Transcriptional regulator, MarR family</fullName>
    </submittedName>
</protein>
<dbReference type="PANTHER" id="PTHR42756">
    <property type="entry name" value="TRANSCRIPTIONAL REGULATOR, MARR"/>
    <property type="match status" value="1"/>
</dbReference>
<dbReference type="InterPro" id="IPR036390">
    <property type="entry name" value="WH_DNA-bd_sf"/>
</dbReference>
<dbReference type="Gene3D" id="1.10.10.10">
    <property type="entry name" value="Winged helix-like DNA-binding domain superfamily/Winged helix DNA-binding domain"/>
    <property type="match status" value="1"/>
</dbReference>
<evidence type="ECO:0000313" key="5">
    <source>
        <dbReference type="EMBL" id="SHI41129.1"/>
    </source>
</evidence>
<dbReference type="OrthoDB" id="5327581at2"/>
<dbReference type="GO" id="GO:0003677">
    <property type="term" value="F:DNA binding"/>
    <property type="evidence" value="ECO:0007669"/>
    <property type="project" value="UniProtKB-KW"/>
</dbReference>
<keyword evidence="3" id="KW-0804">Transcription</keyword>
<reference evidence="6" key="1">
    <citation type="submission" date="2016-11" db="EMBL/GenBank/DDBJ databases">
        <authorList>
            <person name="Varghese N."/>
            <person name="Submissions S."/>
        </authorList>
    </citation>
    <scope>NUCLEOTIDE SEQUENCE [LARGE SCALE GENOMIC DNA]</scope>
    <source>
        <strain evidence="6">DSM 22623</strain>
    </source>
</reference>
<keyword evidence="1" id="KW-0805">Transcription regulation</keyword>
<dbReference type="EMBL" id="FQYP01000001">
    <property type="protein sequence ID" value="SHI41129.1"/>
    <property type="molecule type" value="Genomic_DNA"/>
</dbReference>
<dbReference type="InterPro" id="IPR000835">
    <property type="entry name" value="HTH_MarR-typ"/>
</dbReference>
<dbReference type="RefSeq" id="WP_073313521.1">
    <property type="nucleotide sequence ID" value="NZ_FQYP01000001.1"/>
</dbReference>
<dbReference type="InterPro" id="IPR036388">
    <property type="entry name" value="WH-like_DNA-bd_sf"/>
</dbReference>
<dbReference type="STRING" id="570521.SAMN04488508_101525"/>
<dbReference type="GO" id="GO:0003700">
    <property type="term" value="F:DNA-binding transcription factor activity"/>
    <property type="evidence" value="ECO:0007669"/>
    <property type="project" value="InterPro"/>
</dbReference>
<dbReference type="Proteomes" id="UP000184432">
    <property type="component" value="Unassembled WGS sequence"/>
</dbReference>
<accession>A0A1M6AX56</accession>